<feature type="transmembrane region" description="Helical" evidence="6">
    <location>
        <begin position="37"/>
        <end position="56"/>
    </location>
</feature>
<name>A0ABP9DDT4_9BACT</name>
<comment type="caution">
    <text evidence="7">The sequence shown here is derived from an EMBL/GenBank/DDBJ whole genome shotgun (WGS) entry which is preliminary data.</text>
</comment>
<keyword evidence="3 6" id="KW-0812">Transmembrane</keyword>
<keyword evidence="8" id="KW-1185">Reference proteome</keyword>
<feature type="transmembrane region" description="Helical" evidence="6">
    <location>
        <begin position="62"/>
        <end position="82"/>
    </location>
</feature>
<evidence type="ECO:0000256" key="4">
    <source>
        <dbReference type="ARBA" id="ARBA00022989"/>
    </source>
</evidence>
<accession>A0ABP9DDT4</accession>
<sequence length="94" mass="10575">MIEGYLPGSVLGMALIFVSLQYKLIPLHWVRETATQLTTYMALFFIPAGVGILQHLDLLQQAWLPIVLASSVSTVLVILVVGKTYEYLENRKRI</sequence>
<comment type="subcellular location">
    <subcellularLocation>
        <location evidence="1">Cell membrane</location>
        <topology evidence="1">Multi-pass membrane protein</topology>
    </subcellularLocation>
</comment>
<evidence type="ECO:0008006" key="9">
    <source>
        <dbReference type="Google" id="ProtNLM"/>
    </source>
</evidence>
<organism evidence="7 8">
    <name type="scientific">Algivirga pacifica</name>
    <dbReference type="NCBI Taxonomy" id="1162670"/>
    <lineage>
        <taxon>Bacteria</taxon>
        <taxon>Pseudomonadati</taxon>
        <taxon>Bacteroidota</taxon>
        <taxon>Cytophagia</taxon>
        <taxon>Cytophagales</taxon>
        <taxon>Flammeovirgaceae</taxon>
        <taxon>Algivirga</taxon>
    </lineage>
</organism>
<evidence type="ECO:0000313" key="7">
    <source>
        <dbReference type="EMBL" id="GAA4838887.1"/>
    </source>
</evidence>
<keyword evidence="2" id="KW-1003">Cell membrane</keyword>
<dbReference type="PANTHER" id="PTHR33931:SF5">
    <property type="entry name" value="UPF0299 MEMBRANE PROTEIN YOHJ"/>
    <property type="match status" value="1"/>
</dbReference>
<evidence type="ECO:0000256" key="6">
    <source>
        <dbReference type="SAM" id="Phobius"/>
    </source>
</evidence>
<keyword evidence="4 6" id="KW-1133">Transmembrane helix</keyword>
<protein>
    <recommendedName>
        <fullName evidence="9">CidA/LrgA family protein</fullName>
    </recommendedName>
</protein>
<dbReference type="PANTHER" id="PTHR33931">
    <property type="entry name" value="HOLIN-LIKE PROTEIN CIDA-RELATED"/>
    <property type="match status" value="1"/>
</dbReference>
<dbReference type="InterPro" id="IPR005538">
    <property type="entry name" value="LrgA/CidA"/>
</dbReference>
<dbReference type="Pfam" id="PF03788">
    <property type="entry name" value="LrgA"/>
    <property type="match status" value="1"/>
</dbReference>
<gene>
    <name evidence="7" type="ORF">GCM10023331_25170</name>
</gene>
<evidence type="ECO:0000313" key="8">
    <source>
        <dbReference type="Proteomes" id="UP001500298"/>
    </source>
</evidence>
<evidence type="ECO:0000256" key="5">
    <source>
        <dbReference type="ARBA" id="ARBA00023136"/>
    </source>
</evidence>
<evidence type="ECO:0000256" key="1">
    <source>
        <dbReference type="ARBA" id="ARBA00004651"/>
    </source>
</evidence>
<evidence type="ECO:0000256" key="3">
    <source>
        <dbReference type="ARBA" id="ARBA00022692"/>
    </source>
</evidence>
<reference evidence="8" key="1">
    <citation type="journal article" date="2019" name="Int. J. Syst. Evol. Microbiol.">
        <title>The Global Catalogue of Microorganisms (GCM) 10K type strain sequencing project: providing services to taxonomists for standard genome sequencing and annotation.</title>
        <authorList>
            <consortium name="The Broad Institute Genomics Platform"/>
            <consortium name="The Broad Institute Genome Sequencing Center for Infectious Disease"/>
            <person name="Wu L."/>
            <person name="Ma J."/>
        </authorList>
    </citation>
    <scope>NUCLEOTIDE SEQUENCE [LARGE SCALE GENOMIC DNA]</scope>
    <source>
        <strain evidence="8">JCM 18326</strain>
    </source>
</reference>
<feature type="transmembrane region" description="Helical" evidence="6">
    <location>
        <begin position="6"/>
        <end position="25"/>
    </location>
</feature>
<dbReference type="Proteomes" id="UP001500298">
    <property type="component" value="Unassembled WGS sequence"/>
</dbReference>
<evidence type="ECO:0000256" key="2">
    <source>
        <dbReference type="ARBA" id="ARBA00022475"/>
    </source>
</evidence>
<keyword evidence="5 6" id="KW-0472">Membrane</keyword>
<dbReference type="EMBL" id="BAABJX010000036">
    <property type="protein sequence ID" value="GAA4838887.1"/>
    <property type="molecule type" value="Genomic_DNA"/>
</dbReference>
<proteinExistence type="predicted"/>